<dbReference type="RefSeq" id="WP_214160180.1">
    <property type="nucleotide sequence ID" value="NZ_JAHBAY010000019.1"/>
</dbReference>
<dbReference type="Proteomes" id="UP001197247">
    <property type="component" value="Unassembled WGS sequence"/>
</dbReference>
<accession>A0ABS5TS66</accession>
<name>A0ABS5TS66_9ACTN</name>
<dbReference type="EMBL" id="JAHBAY010000019">
    <property type="protein sequence ID" value="MBT0773639.1"/>
    <property type="molecule type" value="Genomic_DNA"/>
</dbReference>
<organism evidence="1 2">
    <name type="scientific">Kineosporia corallincola</name>
    <dbReference type="NCBI Taxonomy" id="2835133"/>
    <lineage>
        <taxon>Bacteria</taxon>
        <taxon>Bacillati</taxon>
        <taxon>Actinomycetota</taxon>
        <taxon>Actinomycetes</taxon>
        <taxon>Kineosporiales</taxon>
        <taxon>Kineosporiaceae</taxon>
        <taxon>Kineosporia</taxon>
    </lineage>
</organism>
<sequence>MLPEILTGAAAAGGTAVVAAMAEDSWQQVKAHAVRLLTREPDDQDAAERVAGRLERSRTAIETAAPARREQVTAQHTAAWTLALEELLEEHPDRLDKVREFARQNETHVVLNIRAHDQAQVPVVARGVQYNTFGVPPRHDA</sequence>
<comment type="caution">
    <text evidence="1">The sequence shown here is derived from an EMBL/GenBank/DDBJ whole genome shotgun (WGS) entry which is preliminary data.</text>
</comment>
<keyword evidence="2" id="KW-1185">Reference proteome</keyword>
<evidence type="ECO:0000313" key="2">
    <source>
        <dbReference type="Proteomes" id="UP001197247"/>
    </source>
</evidence>
<proteinExistence type="predicted"/>
<evidence type="ECO:0000313" key="1">
    <source>
        <dbReference type="EMBL" id="MBT0773639.1"/>
    </source>
</evidence>
<protein>
    <submittedName>
        <fullName evidence="1">Uncharacterized protein</fullName>
    </submittedName>
</protein>
<gene>
    <name evidence="1" type="ORF">KIH74_32140</name>
</gene>
<reference evidence="1 2" key="1">
    <citation type="submission" date="2021-05" db="EMBL/GenBank/DDBJ databases">
        <title>Kineosporia and Streptomyces sp. nov. two new marine actinobacteria isolated from Coral.</title>
        <authorList>
            <person name="Buangrab K."/>
            <person name="Sutthacheep M."/>
            <person name="Yeemin T."/>
            <person name="Harunari E."/>
            <person name="Igarashi Y."/>
            <person name="Kanchanasin P."/>
            <person name="Tanasupawat S."/>
            <person name="Phongsopitanun W."/>
        </authorList>
    </citation>
    <scope>NUCLEOTIDE SEQUENCE [LARGE SCALE GENOMIC DNA]</scope>
    <source>
        <strain evidence="1 2">J2-2</strain>
    </source>
</reference>